<dbReference type="OrthoDB" id="301434at2759"/>
<evidence type="ECO:0000313" key="11">
    <source>
        <dbReference type="EMBL" id="KPA84813.1"/>
    </source>
</evidence>
<feature type="transmembrane region" description="Helical" evidence="9">
    <location>
        <begin position="298"/>
        <end position="321"/>
    </location>
</feature>
<evidence type="ECO:0000256" key="4">
    <source>
        <dbReference type="ARBA" id="ARBA00022824"/>
    </source>
</evidence>
<dbReference type="PANTHER" id="PTHR14969">
    <property type="entry name" value="SPHINGOSINE-1-PHOSPHATE PHOSPHOHYDROLASE"/>
    <property type="match status" value="1"/>
</dbReference>
<organism evidence="11 12">
    <name type="scientific">Leptomonas pyrrhocoris</name>
    <name type="common">Firebug parasite</name>
    <dbReference type="NCBI Taxonomy" id="157538"/>
    <lineage>
        <taxon>Eukaryota</taxon>
        <taxon>Discoba</taxon>
        <taxon>Euglenozoa</taxon>
        <taxon>Kinetoplastea</taxon>
        <taxon>Metakinetoplastina</taxon>
        <taxon>Trypanosomatida</taxon>
        <taxon>Trypanosomatidae</taxon>
        <taxon>Leishmaniinae</taxon>
        <taxon>Leptomonas</taxon>
    </lineage>
</organism>
<keyword evidence="6 9" id="KW-0472">Membrane</keyword>
<feature type="transmembrane region" description="Helical" evidence="9">
    <location>
        <begin position="371"/>
        <end position="389"/>
    </location>
</feature>
<evidence type="ECO:0000259" key="10">
    <source>
        <dbReference type="SMART" id="SM00014"/>
    </source>
</evidence>
<dbReference type="VEuPathDB" id="TriTrypDB:LpyrH10_02_2660"/>
<sequence>MPYFDAPSLSTSRELISGMTSAVNSALPSAMNSAVSNQRRISNLTGGDSSSTGAPPSSMTSRPWATAYLGREEELDHAAVVNNNYDSQATLKENTGQTPSPEAVAVPSTTVTIASVSNAVTAVSLAAHENLVQWRRPVRPVVFREWYISRYCNEQQVRWIEKMQHIFRPVEPLLVRYFQLWSLTGEAEFFTLFIPTVVWLGTPLDGVQIASLLCMGQYVTGTLKDSVCCPRPPCPPLELRGKRETHDREYGFPSTHSSHSGVFSYFLYCELLRLFPDHAFLCWLAAVYYFANVSFSRVYLGMHWIGDLIGGWVVAFLSILFHVAFLDRWESYVLCWSHPPWWAFLLLYITFHLLAMAHATPHDPCPCYVDSMRFTGVMTGACLGFWWFYTIYGTLSARQKPEHLWDVLFSWGFLTQWVICMVLVFACKELSSIIAEKLLKVMFKALAGAYASKAPRMLRNAYLAVARAVGLVTQGNEKGTRRYIPFTANNSFSFMRDGSFGDLSGNDSTTGNTNTNSSGAAAVAVVSNPVRGETAPVEEPDGYLISQQVWSLRTHRHWWLWEVHKRSVSYAVTGFMISFVCQIILRELFAVGKSTGAATAAPKT</sequence>
<dbReference type="GeneID" id="26901587"/>
<keyword evidence="3" id="KW-0378">Hydrolase</keyword>
<evidence type="ECO:0000256" key="1">
    <source>
        <dbReference type="ARBA" id="ARBA00004477"/>
    </source>
</evidence>
<keyword evidence="4" id="KW-0256">Endoplasmic reticulum</keyword>
<accession>A0A0M9G8H1</accession>
<evidence type="ECO:0000256" key="8">
    <source>
        <dbReference type="SAM" id="MobiDB-lite"/>
    </source>
</evidence>
<feature type="domain" description="Phosphatidic acid phosphatase type 2/haloperoxidase" evidence="10">
    <location>
        <begin position="207"/>
        <end position="323"/>
    </location>
</feature>
<feature type="transmembrane region" description="Helical" evidence="9">
    <location>
        <begin position="271"/>
        <end position="291"/>
    </location>
</feature>
<dbReference type="PANTHER" id="PTHR14969:SF28">
    <property type="entry name" value="DIHYDROSPHINGOSINE 1-PHOSPHATE PHOSPHATASE LCB3-RELATED"/>
    <property type="match status" value="1"/>
</dbReference>
<comment type="subcellular location">
    <subcellularLocation>
        <location evidence="1">Endoplasmic reticulum membrane</location>
        <topology evidence="1">Multi-pass membrane protein</topology>
    </subcellularLocation>
</comment>
<evidence type="ECO:0000256" key="5">
    <source>
        <dbReference type="ARBA" id="ARBA00022989"/>
    </source>
</evidence>
<keyword evidence="12" id="KW-1185">Reference proteome</keyword>
<protein>
    <submittedName>
        <fullName evidence="11">Putative sphingosine-1-phosphate phosphatase</fullName>
    </submittedName>
</protein>
<dbReference type="AlphaFoldDB" id="A0A0M9G8H1"/>
<keyword evidence="5 9" id="KW-1133">Transmembrane helix</keyword>
<dbReference type="GO" id="GO:0042392">
    <property type="term" value="F:sphingosine-1-phosphate phosphatase activity"/>
    <property type="evidence" value="ECO:0007669"/>
    <property type="project" value="TreeGrafter"/>
</dbReference>
<dbReference type="CDD" id="cd03388">
    <property type="entry name" value="PAP2_SPPase1"/>
    <property type="match status" value="1"/>
</dbReference>
<feature type="transmembrane region" description="Helical" evidence="9">
    <location>
        <begin position="409"/>
        <end position="427"/>
    </location>
</feature>
<evidence type="ECO:0000256" key="6">
    <source>
        <dbReference type="ARBA" id="ARBA00023136"/>
    </source>
</evidence>
<reference evidence="11 12" key="1">
    <citation type="submission" date="2015-07" db="EMBL/GenBank/DDBJ databases">
        <title>High-quality genome of monoxenous trypanosomatid Leptomonas pyrrhocoris.</title>
        <authorList>
            <person name="Flegontov P."/>
            <person name="Butenko A."/>
            <person name="Firsov S."/>
            <person name="Vlcek C."/>
            <person name="Logacheva M.D."/>
            <person name="Field M."/>
            <person name="Filatov D."/>
            <person name="Flegontova O."/>
            <person name="Gerasimov E."/>
            <person name="Jackson A.P."/>
            <person name="Kelly S."/>
            <person name="Opperdoes F."/>
            <person name="O'Reilly A."/>
            <person name="Votypka J."/>
            <person name="Yurchenko V."/>
            <person name="Lukes J."/>
        </authorList>
    </citation>
    <scope>NUCLEOTIDE SEQUENCE [LARGE SCALE GENOMIC DNA]</scope>
    <source>
        <strain evidence="11">H10</strain>
    </source>
</reference>
<dbReference type="OMA" id="LRTHRHW"/>
<dbReference type="Pfam" id="PF01569">
    <property type="entry name" value="PAP2"/>
    <property type="match status" value="1"/>
</dbReference>
<evidence type="ECO:0000313" key="12">
    <source>
        <dbReference type="Proteomes" id="UP000037923"/>
    </source>
</evidence>
<evidence type="ECO:0000256" key="3">
    <source>
        <dbReference type="ARBA" id="ARBA00022801"/>
    </source>
</evidence>
<gene>
    <name evidence="11" type="ORF">ABB37_01292</name>
</gene>
<feature type="region of interest" description="Disordered" evidence="8">
    <location>
        <begin position="41"/>
        <end position="62"/>
    </location>
</feature>
<feature type="transmembrane region" description="Helical" evidence="9">
    <location>
        <begin position="341"/>
        <end position="359"/>
    </location>
</feature>
<dbReference type="SMART" id="SM00014">
    <property type="entry name" value="acidPPc"/>
    <property type="match status" value="1"/>
</dbReference>
<dbReference type="Gene3D" id="1.20.144.10">
    <property type="entry name" value="Phosphatidic acid phosphatase type 2/haloperoxidase"/>
    <property type="match status" value="1"/>
</dbReference>
<evidence type="ECO:0000256" key="9">
    <source>
        <dbReference type="SAM" id="Phobius"/>
    </source>
</evidence>
<feature type="transmembrane region" description="Helical" evidence="9">
    <location>
        <begin position="568"/>
        <end position="585"/>
    </location>
</feature>
<dbReference type="InterPro" id="IPR000326">
    <property type="entry name" value="PAP2/HPO"/>
</dbReference>
<comment type="caution">
    <text evidence="11">The sequence shown here is derived from an EMBL/GenBank/DDBJ whole genome shotgun (WGS) entry which is preliminary data.</text>
</comment>
<dbReference type="SUPFAM" id="SSF48317">
    <property type="entry name" value="Acid phosphatase/Vanadium-dependent haloperoxidase"/>
    <property type="match status" value="1"/>
</dbReference>
<name>A0A0M9G8H1_LEPPY</name>
<comment type="similarity">
    <text evidence="7">Belongs to the type 2 lipid phosphate phosphatase family.</text>
</comment>
<dbReference type="Proteomes" id="UP000037923">
    <property type="component" value="Unassembled WGS sequence"/>
</dbReference>
<proteinExistence type="inferred from homology"/>
<keyword evidence="2 9" id="KW-0812">Transmembrane</keyword>
<evidence type="ECO:0000256" key="2">
    <source>
        <dbReference type="ARBA" id="ARBA00022692"/>
    </source>
</evidence>
<dbReference type="EMBL" id="LGTL01000002">
    <property type="protein sequence ID" value="KPA84813.1"/>
    <property type="molecule type" value="Genomic_DNA"/>
</dbReference>
<evidence type="ECO:0000256" key="7">
    <source>
        <dbReference type="ARBA" id="ARBA00038324"/>
    </source>
</evidence>
<dbReference type="InterPro" id="IPR036938">
    <property type="entry name" value="PAP2/HPO_sf"/>
</dbReference>
<dbReference type="GO" id="GO:0005789">
    <property type="term" value="C:endoplasmic reticulum membrane"/>
    <property type="evidence" value="ECO:0007669"/>
    <property type="project" value="UniProtKB-SubCell"/>
</dbReference>
<dbReference type="RefSeq" id="XP_015663252.1">
    <property type="nucleotide sequence ID" value="XM_015797732.1"/>
</dbReference>